<dbReference type="GO" id="GO:0005737">
    <property type="term" value="C:cytoplasm"/>
    <property type="evidence" value="ECO:0007669"/>
    <property type="project" value="TreeGrafter"/>
</dbReference>
<dbReference type="EMBL" id="VMGN01000004">
    <property type="protein sequence ID" value="TSC94912.1"/>
    <property type="molecule type" value="Genomic_DNA"/>
</dbReference>
<keyword evidence="1" id="KW-0067">ATP-binding</keyword>
<name>A0A554LPV8_9BACT</name>
<evidence type="ECO:0000313" key="4">
    <source>
        <dbReference type="Proteomes" id="UP000316495"/>
    </source>
</evidence>
<dbReference type="GO" id="GO:0046872">
    <property type="term" value="F:metal ion binding"/>
    <property type="evidence" value="ECO:0007669"/>
    <property type="project" value="InterPro"/>
</dbReference>
<dbReference type="SUPFAM" id="SSF50630">
    <property type="entry name" value="Acid proteases"/>
    <property type="match status" value="1"/>
</dbReference>
<dbReference type="GO" id="GO:0005524">
    <property type="term" value="F:ATP binding"/>
    <property type="evidence" value="ECO:0007669"/>
    <property type="project" value="UniProtKB-UniRule"/>
</dbReference>
<dbReference type="SUPFAM" id="SSF56059">
    <property type="entry name" value="Glutathione synthetase ATP-binding domain-like"/>
    <property type="match status" value="1"/>
</dbReference>
<keyword evidence="1" id="KW-0547">Nucleotide-binding</keyword>
<dbReference type="AlphaFoldDB" id="A0A554LPV8"/>
<dbReference type="Proteomes" id="UP000316495">
    <property type="component" value="Unassembled WGS sequence"/>
</dbReference>
<accession>A0A554LPV8</accession>
<dbReference type="Gene3D" id="2.40.70.10">
    <property type="entry name" value="Acid Proteases"/>
    <property type="match status" value="1"/>
</dbReference>
<dbReference type="Pfam" id="PF14397">
    <property type="entry name" value="ATPgrasp_ST"/>
    <property type="match status" value="1"/>
</dbReference>
<evidence type="ECO:0000259" key="2">
    <source>
        <dbReference type="PROSITE" id="PS50975"/>
    </source>
</evidence>
<sequence length="475" mass="53144">MFHVPYSMFKFFKNSHKILGMNSRNLKYIRPNNRKRAVRLADDKILSKKVLKKGGIPVPDLLAKISSHNELDNFDWDKLPSGFALKPNRGLGGEGILVVYGRKKGRNDAWVKADGSIITVEDIKNHIRNILDGNFSISGEGDIAFFEERLRLLKLFKTYAYKGIPDIRVIVFNKVPVMAMLRLPTKESGGKANLQQGGIGLGIDLATGVTTSAVQGKSKIVEYVPGTRLLLSGIRIPYWNDILELAVKAQEISGLGFLGADVAIDKEKGPVFVEINARAGLSIQIANLAGLRGRLERVEGLKIKTIKRGVRVGMDLFGGEIEEELEEISGRRVIGTVEKVKLIGKNGKEIEVEAKIDTGAYSTSIDVELARELGFNDVVDFFEKIELPQNFTREESVKIEKELREKYLSQKPDLDNINIVYSSHGVSIRPNVKLSFFMNGLWIYSSANIVKRDDLKFRMIVGKRDLKKFLIDVNK</sequence>
<dbReference type="PROSITE" id="PS50975">
    <property type="entry name" value="ATP_GRASP"/>
    <property type="match status" value="1"/>
</dbReference>
<reference evidence="3 4" key="1">
    <citation type="submission" date="2017-07" db="EMBL/GenBank/DDBJ databases">
        <title>Mechanisms for carbon and nitrogen cycling indicate functional differentiation within the Candidate Phyla Radiation.</title>
        <authorList>
            <person name="Danczak R.E."/>
            <person name="Johnston M.D."/>
            <person name="Kenah C."/>
            <person name="Slattery M."/>
            <person name="Wrighton K.C."/>
            <person name="Wilkins M.J."/>
        </authorList>
    </citation>
    <scope>NUCLEOTIDE SEQUENCE [LARGE SCALE GENOMIC DNA]</scope>
    <source>
        <strain evidence="3">Athens1014_28</strain>
    </source>
</reference>
<dbReference type="InterPro" id="IPR021109">
    <property type="entry name" value="Peptidase_aspartic_dom_sf"/>
</dbReference>
<keyword evidence="3" id="KW-0436">Ligase</keyword>
<evidence type="ECO:0000256" key="1">
    <source>
        <dbReference type="PROSITE-ProRule" id="PRU00409"/>
    </source>
</evidence>
<dbReference type="PANTHER" id="PTHR21621:SF0">
    <property type="entry name" value="BETA-CITRYLGLUTAMATE SYNTHASE B-RELATED"/>
    <property type="match status" value="1"/>
</dbReference>
<dbReference type="InterPro" id="IPR011761">
    <property type="entry name" value="ATP-grasp"/>
</dbReference>
<dbReference type="PANTHER" id="PTHR21621">
    <property type="entry name" value="RIBOSOMAL PROTEIN S6 MODIFICATION PROTEIN"/>
    <property type="match status" value="1"/>
</dbReference>
<evidence type="ECO:0000313" key="3">
    <source>
        <dbReference type="EMBL" id="TSC94912.1"/>
    </source>
</evidence>
<dbReference type="GO" id="GO:0018169">
    <property type="term" value="F:ribosomal S6-glutamic acid ligase activity"/>
    <property type="evidence" value="ECO:0007669"/>
    <property type="project" value="TreeGrafter"/>
</dbReference>
<organism evidence="3 4">
    <name type="scientific">Candidatus Berkelbacteria bacterium Athens1014_28</name>
    <dbReference type="NCBI Taxonomy" id="2017145"/>
    <lineage>
        <taxon>Bacteria</taxon>
        <taxon>Candidatus Berkelbacteria</taxon>
    </lineage>
</organism>
<protein>
    <submittedName>
        <fullName evidence="3">Alpha-L-glutamate ligase-like protein</fullName>
    </submittedName>
</protein>
<dbReference type="GO" id="GO:0009432">
    <property type="term" value="P:SOS response"/>
    <property type="evidence" value="ECO:0007669"/>
    <property type="project" value="TreeGrafter"/>
</dbReference>
<proteinExistence type="predicted"/>
<dbReference type="Gene3D" id="3.30.470.20">
    <property type="entry name" value="ATP-grasp fold, B domain"/>
    <property type="match status" value="1"/>
</dbReference>
<feature type="domain" description="ATP-grasp" evidence="2">
    <location>
        <begin position="48"/>
        <end position="307"/>
    </location>
</feature>
<dbReference type="InterPro" id="IPR039523">
    <property type="entry name" value="RimK-rel_E_lig_ATP-grasp"/>
</dbReference>
<comment type="caution">
    <text evidence="3">The sequence shown here is derived from an EMBL/GenBank/DDBJ whole genome shotgun (WGS) entry which is preliminary data.</text>
</comment>
<gene>
    <name evidence="3" type="ORF">Athens101428_118</name>
</gene>